<accession>A0A644XEJ2</accession>
<keyword evidence="1" id="KW-0472">Membrane</keyword>
<proteinExistence type="predicted"/>
<feature type="transmembrane region" description="Helical" evidence="1">
    <location>
        <begin position="65"/>
        <end position="87"/>
    </location>
</feature>
<dbReference type="AlphaFoldDB" id="A0A644XEJ2"/>
<gene>
    <name evidence="2" type="ORF">SDC9_60979</name>
</gene>
<feature type="transmembrane region" description="Helical" evidence="1">
    <location>
        <begin position="165"/>
        <end position="186"/>
    </location>
</feature>
<dbReference type="Pfam" id="PF09997">
    <property type="entry name" value="DUF2238"/>
    <property type="match status" value="1"/>
</dbReference>
<protein>
    <recommendedName>
        <fullName evidence="3">Membrane-spanning protein</fullName>
    </recommendedName>
</protein>
<feature type="transmembrane region" description="Helical" evidence="1">
    <location>
        <begin position="35"/>
        <end position="53"/>
    </location>
</feature>
<evidence type="ECO:0008006" key="3">
    <source>
        <dbReference type="Google" id="ProtNLM"/>
    </source>
</evidence>
<evidence type="ECO:0000313" key="2">
    <source>
        <dbReference type="EMBL" id="MPM14615.1"/>
    </source>
</evidence>
<feature type="transmembrane region" description="Helical" evidence="1">
    <location>
        <begin position="125"/>
        <end position="145"/>
    </location>
</feature>
<keyword evidence="1" id="KW-0812">Transmembrane</keyword>
<feature type="transmembrane region" description="Helical" evidence="1">
    <location>
        <begin position="12"/>
        <end position="29"/>
    </location>
</feature>
<keyword evidence="1" id="KW-1133">Transmembrane helix</keyword>
<feature type="transmembrane region" description="Helical" evidence="1">
    <location>
        <begin position="93"/>
        <end position="113"/>
    </location>
</feature>
<dbReference type="EMBL" id="VSSQ01002308">
    <property type="protein sequence ID" value="MPM14615.1"/>
    <property type="molecule type" value="Genomic_DNA"/>
</dbReference>
<reference evidence="2" key="1">
    <citation type="submission" date="2019-08" db="EMBL/GenBank/DDBJ databases">
        <authorList>
            <person name="Kucharzyk K."/>
            <person name="Murdoch R.W."/>
            <person name="Higgins S."/>
            <person name="Loffler F."/>
        </authorList>
    </citation>
    <scope>NUCLEOTIDE SEQUENCE</scope>
</reference>
<organism evidence="2">
    <name type="scientific">bioreactor metagenome</name>
    <dbReference type="NCBI Taxonomy" id="1076179"/>
    <lineage>
        <taxon>unclassified sequences</taxon>
        <taxon>metagenomes</taxon>
        <taxon>ecological metagenomes</taxon>
    </lineage>
</organism>
<name>A0A644XEJ2_9ZZZZ</name>
<comment type="caution">
    <text evidence="2">The sequence shown here is derived from an EMBL/GenBank/DDBJ whole genome shotgun (WGS) entry which is preliminary data.</text>
</comment>
<evidence type="ECO:0000256" key="1">
    <source>
        <dbReference type="SAM" id="Phobius"/>
    </source>
</evidence>
<sequence length="207" mass="23862">MKEKNHNNELIFAISFIGVLLATSIYYLINIDIEKLFRIGLTFITILGVYSLYIRTFLKGAKVIYYINMLFIFLSMYLASVLDFYSITNYDKFLHLLSGAIIAIIGYVLFLYLTNEKVRKEIHPLISVIFVILFATSAAAVWEIWEFTTDSLFGLKAQNGSLNDTMWDIICGTLVGVITSIPIYLYNKGKNIKFIKYIIEDIERNKK</sequence>
<dbReference type="InterPro" id="IPR014509">
    <property type="entry name" value="YjdF-like"/>
</dbReference>